<dbReference type="EMBL" id="JAKZHW010000002">
    <property type="protein sequence ID" value="MCH8616765.1"/>
    <property type="molecule type" value="Genomic_DNA"/>
</dbReference>
<dbReference type="RefSeq" id="WP_241447659.1">
    <property type="nucleotide sequence ID" value="NZ_JAKZHW010000002.1"/>
</dbReference>
<protein>
    <submittedName>
        <fullName evidence="1">Uncharacterized protein</fullName>
    </submittedName>
</protein>
<reference evidence="1 2" key="1">
    <citation type="submission" date="2022-03" db="EMBL/GenBank/DDBJ databases">
        <authorList>
            <person name="Jo J.-H."/>
            <person name="Im W.-T."/>
        </authorList>
    </citation>
    <scope>NUCLEOTIDE SEQUENCE [LARGE SCALE GENOMIC DNA]</scope>
    <source>
        <strain evidence="1 2">SM33</strain>
    </source>
</reference>
<name>A0ABS9VP75_9SPHN</name>
<organism evidence="1 2">
    <name type="scientific">Sphingomonas telluris</name>
    <dbReference type="NCBI Taxonomy" id="2907998"/>
    <lineage>
        <taxon>Bacteria</taxon>
        <taxon>Pseudomonadati</taxon>
        <taxon>Pseudomonadota</taxon>
        <taxon>Alphaproteobacteria</taxon>
        <taxon>Sphingomonadales</taxon>
        <taxon>Sphingomonadaceae</taxon>
        <taxon>Sphingomonas</taxon>
    </lineage>
</organism>
<evidence type="ECO:0000313" key="1">
    <source>
        <dbReference type="EMBL" id="MCH8616765.1"/>
    </source>
</evidence>
<gene>
    <name evidence="1" type="ORF">LZ016_11745</name>
</gene>
<proteinExistence type="predicted"/>
<keyword evidence="2" id="KW-1185">Reference proteome</keyword>
<accession>A0ABS9VP75</accession>
<dbReference type="Proteomes" id="UP001203058">
    <property type="component" value="Unassembled WGS sequence"/>
</dbReference>
<evidence type="ECO:0000313" key="2">
    <source>
        <dbReference type="Proteomes" id="UP001203058"/>
    </source>
</evidence>
<comment type="caution">
    <text evidence="1">The sequence shown here is derived from an EMBL/GenBank/DDBJ whole genome shotgun (WGS) entry which is preliminary data.</text>
</comment>
<sequence>MRWPNGLRRGDTGVVGDDRATNLEAYASPSLSVDRELVASVAAFVKAKN</sequence>